<gene>
    <name evidence="7 10" type="primary">rplI</name>
    <name evidence="10" type="ORF">ISQ63_00025</name>
</gene>
<evidence type="ECO:0000256" key="5">
    <source>
        <dbReference type="ARBA" id="ARBA00023274"/>
    </source>
</evidence>
<keyword evidence="4 7" id="KW-0689">Ribosomal protein</keyword>
<evidence type="ECO:0000259" key="9">
    <source>
        <dbReference type="PROSITE" id="PS00651"/>
    </source>
</evidence>
<reference evidence="10" key="1">
    <citation type="submission" date="2020-10" db="EMBL/GenBank/DDBJ databases">
        <title>Microbiome of the Black Sea water column analyzed by genome centric metagenomics.</title>
        <authorList>
            <person name="Cabello-Yeves P.J."/>
            <person name="Callieri C."/>
            <person name="Picazo A."/>
            <person name="Mehrshad M."/>
            <person name="Haro-Moreno J.M."/>
            <person name="Roda-Garcia J."/>
            <person name="Dzembekova N."/>
            <person name="Slabakova V."/>
            <person name="Slabakova N."/>
            <person name="Moncheva S."/>
            <person name="Rodriguez-Valera F."/>
        </authorList>
    </citation>
    <scope>NUCLEOTIDE SEQUENCE</scope>
    <source>
        <strain evidence="10">BS307-5m-G49</strain>
    </source>
</reference>
<comment type="caution">
    <text evidence="10">The sequence shown here is derived from an EMBL/GenBank/DDBJ whole genome shotgun (WGS) entry which is preliminary data.</text>
</comment>
<dbReference type="GO" id="GO:1990904">
    <property type="term" value="C:ribonucleoprotein complex"/>
    <property type="evidence" value="ECO:0007669"/>
    <property type="project" value="UniProtKB-KW"/>
</dbReference>
<dbReference type="InterPro" id="IPR036791">
    <property type="entry name" value="Ribosomal_bL9_C_sf"/>
</dbReference>
<dbReference type="AlphaFoldDB" id="A0A937I3A7"/>
<evidence type="ECO:0000256" key="7">
    <source>
        <dbReference type="HAMAP-Rule" id="MF_00503"/>
    </source>
</evidence>
<keyword evidence="5 7" id="KW-0687">Ribonucleoprotein</keyword>
<comment type="function">
    <text evidence="7">Binds to the 23S rRNA.</text>
</comment>
<evidence type="ECO:0000256" key="2">
    <source>
        <dbReference type="ARBA" id="ARBA00022730"/>
    </source>
</evidence>
<keyword evidence="8" id="KW-0175">Coiled coil</keyword>
<feature type="domain" description="Ribosomal protein L9" evidence="9">
    <location>
        <begin position="13"/>
        <end position="40"/>
    </location>
</feature>
<feature type="coiled-coil region" evidence="8">
    <location>
        <begin position="37"/>
        <end position="67"/>
    </location>
</feature>
<dbReference type="Gene3D" id="3.10.430.100">
    <property type="entry name" value="Ribosomal protein L9, C-terminal domain"/>
    <property type="match status" value="1"/>
</dbReference>
<dbReference type="GO" id="GO:0005840">
    <property type="term" value="C:ribosome"/>
    <property type="evidence" value="ECO:0007669"/>
    <property type="project" value="UniProtKB-KW"/>
</dbReference>
<dbReference type="Pfam" id="PF03948">
    <property type="entry name" value="Ribosomal_L9_C"/>
    <property type="match status" value="1"/>
</dbReference>
<dbReference type="SUPFAM" id="SSF55658">
    <property type="entry name" value="L9 N-domain-like"/>
    <property type="match status" value="1"/>
</dbReference>
<organism evidence="10 11">
    <name type="scientific">SAR86 cluster bacterium</name>
    <dbReference type="NCBI Taxonomy" id="2030880"/>
    <lineage>
        <taxon>Bacteria</taxon>
        <taxon>Pseudomonadati</taxon>
        <taxon>Pseudomonadota</taxon>
        <taxon>Gammaproteobacteria</taxon>
        <taxon>SAR86 cluster</taxon>
    </lineage>
</organism>
<keyword evidence="3 7" id="KW-0694">RNA-binding</keyword>
<evidence type="ECO:0000313" key="10">
    <source>
        <dbReference type="EMBL" id="MBL6811253.1"/>
    </source>
</evidence>
<dbReference type="SUPFAM" id="SSF55653">
    <property type="entry name" value="Ribosomal protein L9 C-domain"/>
    <property type="match status" value="1"/>
</dbReference>
<dbReference type="Gene3D" id="3.40.5.10">
    <property type="entry name" value="Ribosomal protein L9, N-terminal domain"/>
    <property type="match status" value="1"/>
</dbReference>
<comment type="similarity">
    <text evidence="1 7">Belongs to the bacterial ribosomal protein bL9 family.</text>
</comment>
<dbReference type="InterPro" id="IPR009027">
    <property type="entry name" value="Ribosomal_bL9/RNase_H1_N"/>
</dbReference>
<dbReference type="InterPro" id="IPR000244">
    <property type="entry name" value="Ribosomal_bL9"/>
</dbReference>
<dbReference type="Pfam" id="PF01281">
    <property type="entry name" value="Ribosomal_L9_N"/>
    <property type="match status" value="1"/>
</dbReference>
<evidence type="ECO:0000256" key="8">
    <source>
        <dbReference type="SAM" id="Coils"/>
    </source>
</evidence>
<evidence type="ECO:0000256" key="1">
    <source>
        <dbReference type="ARBA" id="ARBA00010605"/>
    </source>
</evidence>
<dbReference type="GO" id="GO:0003735">
    <property type="term" value="F:structural constituent of ribosome"/>
    <property type="evidence" value="ECO:0007669"/>
    <property type="project" value="InterPro"/>
</dbReference>
<proteinExistence type="inferred from homology"/>
<dbReference type="PANTHER" id="PTHR21368">
    <property type="entry name" value="50S RIBOSOMAL PROTEIN L9"/>
    <property type="match status" value="1"/>
</dbReference>
<dbReference type="PROSITE" id="PS00651">
    <property type="entry name" value="RIBOSOMAL_L9"/>
    <property type="match status" value="1"/>
</dbReference>
<dbReference type="GO" id="GO:0006412">
    <property type="term" value="P:translation"/>
    <property type="evidence" value="ECO:0007669"/>
    <property type="project" value="UniProtKB-UniRule"/>
</dbReference>
<keyword evidence="2 7" id="KW-0699">rRNA-binding</keyword>
<dbReference type="InterPro" id="IPR020594">
    <property type="entry name" value="Ribosomal_bL9_bac/chp"/>
</dbReference>
<name>A0A937I3A7_9GAMM</name>
<evidence type="ECO:0000256" key="3">
    <source>
        <dbReference type="ARBA" id="ARBA00022884"/>
    </source>
</evidence>
<evidence type="ECO:0000313" key="11">
    <source>
        <dbReference type="Proteomes" id="UP000744438"/>
    </source>
</evidence>
<dbReference type="EMBL" id="JADHQC010000001">
    <property type="protein sequence ID" value="MBL6811253.1"/>
    <property type="molecule type" value="Genomic_DNA"/>
</dbReference>
<protein>
    <recommendedName>
        <fullName evidence="6 7">Large ribosomal subunit protein bL9</fullName>
    </recommendedName>
</protein>
<dbReference type="InterPro" id="IPR036935">
    <property type="entry name" value="Ribosomal_bL9_N_sf"/>
</dbReference>
<dbReference type="GO" id="GO:0019843">
    <property type="term" value="F:rRNA binding"/>
    <property type="evidence" value="ECO:0007669"/>
    <property type="project" value="UniProtKB-UniRule"/>
</dbReference>
<sequence length="150" mass="16768">MKLILHESITGLGNSGDLVQVKSGYGRNYLLPSGKAIIANEENMKVYEAKQEELKLQEEKRLESAKEIFEKINEFSVSQNVAISEEGTMYGSVGTKEISELLEANDFQIERSAVRLPEGSLKELGNYVIDIELHPEVVAKINLELKPEES</sequence>
<evidence type="ECO:0000256" key="6">
    <source>
        <dbReference type="ARBA" id="ARBA00035292"/>
    </source>
</evidence>
<dbReference type="NCBIfam" id="TIGR00158">
    <property type="entry name" value="L9"/>
    <property type="match status" value="1"/>
</dbReference>
<dbReference type="Proteomes" id="UP000744438">
    <property type="component" value="Unassembled WGS sequence"/>
</dbReference>
<dbReference type="HAMAP" id="MF_00503">
    <property type="entry name" value="Ribosomal_bL9"/>
    <property type="match status" value="1"/>
</dbReference>
<dbReference type="InterPro" id="IPR020069">
    <property type="entry name" value="Ribosomal_bL9_C"/>
</dbReference>
<dbReference type="InterPro" id="IPR020070">
    <property type="entry name" value="Ribosomal_bL9_N"/>
</dbReference>
<accession>A0A937I3A7</accession>
<evidence type="ECO:0000256" key="4">
    <source>
        <dbReference type="ARBA" id="ARBA00022980"/>
    </source>
</evidence>